<evidence type="ECO:0000313" key="2">
    <source>
        <dbReference type="EMBL" id="PSX08563.1"/>
    </source>
</evidence>
<reference evidence="2 3" key="1">
    <citation type="submission" date="2018-01" db="EMBL/GenBank/DDBJ databases">
        <title>Whole genome sequencing of Histamine producing bacteria.</title>
        <authorList>
            <person name="Butler K."/>
        </authorList>
    </citation>
    <scope>NUCLEOTIDE SEQUENCE [LARGE SCALE GENOMIC DNA]</scope>
    <source>
        <strain evidence="2 3">A2-1</strain>
    </source>
</reference>
<dbReference type="InterPro" id="IPR006430">
    <property type="entry name" value="Phage_portal_PBSX"/>
</dbReference>
<name>A0A855SI00_PHOAN</name>
<gene>
    <name evidence="2" type="ORF">C0W41_05595</name>
</gene>
<sequence>MDSTSSLTTQENTNNENGTVAFSFGGIDTASPFDMLNCIDDAGGILYDEMNEYWVPPLDREMLLKLSKTNPQHGPIVFSRRNMACEQIALSPLLKRADLEALVFNYLLFGDGALLKIRDHLKRVIGLVSLSSLWLRRDKEGNFKYLQRSGEPKTYKATDIIFMSQYDPYQQIYGVPDYIGGLQSSMLNNDATLFRRKYYKNGAHCGFIFYATDPNLDADKEKELEDSMKKSKGVGNFSSLFVNIPNGKPDGIKIIPVGDIATKDDFSTIKSVTAQDMLNAHRFPAGLAGIIPSGAANFGDPLKADETYKKNESIPLARAVIELINGDSEIQAKYHLKLVATAV</sequence>
<accession>A0A855SI00</accession>
<dbReference type="RefSeq" id="WP_045082458.1">
    <property type="nucleotide sequence ID" value="NZ_JZSX01000001.1"/>
</dbReference>
<organism evidence="2 3">
    <name type="scientific">Photobacterium angustum</name>
    <dbReference type="NCBI Taxonomy" id="661"/>
    <lineage>
        <taxon>Bacteria</taxon>
        <taxon>Pseudomonadati</taxon>
        <taxon>Pseudomonadota</taxon>
        <taxon>Gammaproteobacteria</taxon>
        <taxon>Vibrionales</taxon>
        <taxon>Vibrionaceae</taxon>
        <taxon>Photobacterium</taxon>
    </lineage>
</organism>
<evidence type="ECO:0000313" key="3">
    <source>
        <dbReference type="Proteomes" id="UP000241440"/>
    </source>
</evidence>
<dbReference type="Pfam" id="PF04860">
    <property type="entry name" value="Phage_portal"/>
    <property type="match status" value="1"/>
</dbReference>
<dbReference type="NCBIfam" id="TIGR01540">
    <property type="entry name" value="portal_PBSX"/>
    <property type="match status" value="1"/>
</dbReference>
<dbReference type="GeneID" id="61230090"/>
<dbReference type="InterPro" id="IPR006944">
    <property type="entry name" value="Phage/GTA_portal"/>
</dbReference>
<dbReference type="AlphaFoldDB" id="A0A855SI00"/>
<dbReference type="Proteomes" id="UP000241440">
    <property type="component" value="Unassembled WGS sequence"/>
</dbReference>
<dbReference type="EMBL" id="PYOY01000002">
    <property type="protein sequence ID" value="PSX08563.1"/>
    <property type="molecule type" value="Genomic_DNA"/>
</dbReference>
<comment type="similarity">
    <text evidence="1">Belongs to the phage portal family. PBSX subfamily.</text>
</comment>
<protein>
    <submittedName>
        <fullName evidence="2">Phage portal protein</fullName>
    </submittedName>
</protein>
<proteinExistence type="inferred from homology"/>
<comment type="caution">
    <text evidence="2">The sequence shown here is derived from an EMBL/GenBank/DDBJ whole genome shotgun (WGS) entry which is preliminary data.</text>
</comment>
<evidence type="ECO:0000256" key="1">
    <source>
        <dbReference type="ARBA" id="ARBA00006799"/>
    </source>
</evidence>